<reference evidence="2 3" key="1">
    <citation type="submission" date="2020-02" db="EMBL/GenBank/DDBJ databases">
        <title>Draft genome sequence of two Spirosoma agri KCTC 52727 and Spirosoma terrae KCTC 52035.</title>
        <authorList>
            <person name="Rojas J."/>
            <person name="Ambika Manirajan B."/>
            <person name="Suarez C."/>
            <person name="Ratering S."/>
            <person name="Schnell S."/>
        </authorList>
    </citation>
    <scope>NUCLEOTIDE SEQUENCE [LARGE SCALE GENOMIC DNA]</scope>
    <source>
        <strain evidence="2 3">KCTC 52035</strain>
    </source>
</reference>
<feature type="compositionally biased region" description="Polar residues" evidence="1">
    <location>
        <begin position="2999"/>
        <end position="3020"/>
    </location>
</feature>
<accession>A0A6L9L8M6</accession>
<evidence type="ECO:0000313" key="3">
    <source>
        <dbReference type="Proteomes" id="UP000474175"/>
    </source>
</evidence>
<dbReference type="InterPro" id="IPR027417">
    <property type="entry name" value="P-loop_NTPase"/>
</dbReference>
<protein>
    <submittedName>
        <fullName evidence="2">AAA family ATPase</fullName>
    </submittedName>
</protein>
<keyword evidence="3" id="KW-1185">Reference proteome</keyword>
<evidence type="ECO:0000256" key="1">
    <source>
        <dbReference type="SAM" id="MobiDB-lite"/>
    </source>
</evidence>
<dbReference type="CDD" id="cd18809">
    <property type="entry name" value="SF1_C_RecD"/>
    <property type="match status" value="1"/>
</dbReference>
<dbReference type="Gene3D" id="3.40.50.300">
    <property type="entry name" value="P-loop containing nucleotide triphosphate hydrolases"/>
    <property type="match status" value="2"/>
</dbReference>
<feature type="region of interest" description="Disordered" evidence="1">
    <location>
        <begin position="3555"/>
        <end position="3581"/>
    </location>
</feature>
<dbReference type="EMBL" id="JAAFZH010000004">
    <property type="protein sequence ID" value="NDU95712.1"/>
    <property type="molecule type" value="Genomic_DNA"/>
</dbReference>
<dbReference type="Proteomes" id="UP000474175">
    <property type="component" value="Unassembled WGS sequence"/>
</dbReference>
<dbReference type="SUPFAM" id="SSF52540">
    <property type="entry name" value="P-loop containing nucleoside triphosphate hydrolases"/>
    <property type="match status" value="1"/>
</dbReference>
<feature type="region of interest" description="Disordered" evidence="1">
    <location>
        <begin position="2999"/>
        <end position="3022"/>
    </location>
</feature>
<comment type="caution">
    <text evidence="2">The sequence shown here is derived from an EMBL/GenBank/DDBJ whole genome shotgun (WGS) entry which is preliminary data.</text>
</comment>
<proteinExistence type="predicted"/>
<evidence type="ECO:0000313" key="2">
    <source>
        <dbReference type="EMBL" id="NDU95712.1"/>
    </source>
</evidence>
<sequence length="3581" mass="401752">MDCLNLNHPDIQLWTAQVGLQETYNQLILHDGLLPDYQTWRNHLTRPALQLDEAKQMMAELIDPDQFRVGELSEIAAMVPPETSAAFWKNALYFGKAIRRDEVWEESFHAIFGSLIPADEKSEYLRVGKALLESRLSTWGMGSLENHYQTTRAVYPKTYEALSKEAGLNRLYEEELARLFVSRMAYGSYMDLADNNLQRKLTEQLKPYLGVGTARAVARLFTNLYRYLNKILGYYDKNREKAELLFDKIAQGQYAKARILTSSDYDTVPATRLIELGADGHTMSSTESQQLIWNIGLLALDTSAFPNLSEAGRIEAALSTWASYYQSSDTPKDKLIAEQLRPTMSRGFGASKTTVANAQYPLIVADVQAYLDRMKSYQELAAETDEDTDGGASEFDRFEQAANEVGPQGLSSWLKQYIATVGRPVLDGQGNPRIHRIQLPTGGFQDIPVRQAVDAGKIYYALARSLGNTRSDESRLRGLIQFSQLSGNEDTRAFVDRLVDDMAQGATLSRQQLIDAILAGQLSVHNPQADTDLNRILATPAKIKLNRVLKGFDLWVRQNMVMLFDPETLHGELFNANTNRVDLTQVSAWASAFHQQATPDPALVDQLADMDVAVSASGQVATRSRQLVQLLDKLGIRLSSDYVRYSVLAASKLPEAELSSADASLLAMTNLEKNQLLSRPFLKALADQLRQGGDPFSRTSDEKGGMVSRLRNLAKGNARFDESAMESNYKNAEGKTIYAHQAKTFHLQFFRYLVDADGLDYWNSLLEGYRTVLRQDPDGFTHYLSEDLGFYQQNWLLDKLARDPAYQAMRSKMIHFSADGLRQQSYKEDGKERMVRDYNQAASDGISFGSMSDREFDLYRLNSFFTQSENGAGLSLRPVYLGNLETSRTADFVLLPYLKNLYSRGQLSKQALTLFKQTIRPEYERIARVYRQLEAVEFDPSRLSEQYESYNTGKATDFKAVTLPALSETQPEQTLYLPKKGFRALEFSDSVRALAGSSRMTALGFRDQAPSAEQVTNNLVLAAMRGVPFEELTQLESWLQEGVQTALDAQWQILLENGVLGQDDLLLHRSFLEGDAETGMVTAGSVIRDPKTKEITGWSWDEAVLKENLYSKLLSDFLNTHALNGMVHGDPALTYKNDGGDMFKRFKGRNAAIGAFASQLTAPELGITRPLTHFRYIVTDEPVLKSDLTGDNIKFADAQNWTTVDGYRYALWGQARLSVPHARMLDKIQTGQPLSTEEIQQMYDNDVIFNSIKTVGADGQKYLKKSDTLLSRQMTSLPVVISADEFARRGGRLPTGFQTLYSIQPGSRSQDGDVSAWQDEAGNWQYRLWVEKPNKKELHQMRLRMEGWTQTDQGWTYGGPQAGIDLVMPVSASKMLTPNVVRAKDGQLDFGRASSHHVNLIDANFYGLQTDNPSGKTKIVDPTQMLEITLNELKGELVVHYQGKPIKALEVGKLWQQLQTARDKNAYELAWKTLVTGEVNGELEIRLDRFKEKAVQGLLASGGDKQLVEFFDPARQFNLNMPLSRDKFVAQFFSHFTKEVLSHKRAGDAPAHVSSYGHKLLKKLRYVTDASGQPVLDSQGRPHISWDVIREDDPDYYRLSMSGIQTTELSDKRFFHTYTDGKLNASWAGTESEQSGDWYITARQAIESGNPYIIDRLRHVKPRWEAGAVTGYFSEMLLPPWEARMTGREEALRDMVGIRIPSQDKHSAMNMEWVDALPHYLGSSIILPAEVVELSGGDFDVDKEYTLKTEGYWKAGQFVAYGTQPTDEGNYEDYRKYVFSHTKVLTSLRKKALLDTPLYQTLQQRVADFRFQLDQIKGASQAGYQEIQQIKESMTRLLDLDGELDRDDRQFLFALSADKRDAYQTLSILNDVRRQLLEPTRELSSLIRQQENIIMAEFGLPTNVTDWLEKGGNLLNNGWVNNQLLALQQQALVNTQTLGGLDGDAIYNTPASLDALNELKDSAYTDTEGRKHSLFGQTSQPIALHWFGAHSRVHRGNMTGKGLIGIGVNGNLTLIRAMDLGVVINPNFLPRLNGFKTQALARGGALFQPMTKDATDPSRMTRVFDLISTIITADTDEAKEQLNAFFGLTDSSQGVVIQLIATGQYSLKEALLFVNQPVIQRYLQASRLKDYAVLRDSESSLRIQSRQKLLSELLGDTPFQDHELTYTTDQLTGLLLANRAGTSVPATDYQQLGVNPLGNPGLEAQILFDYVNLETMNNHLSDLTRFVKLKKGFGSDMASFDNLVTSRANLGYNQDGSLREDYEEYKNSRAVWVADALEAPVNKQKAAQLHNYIRRILPGQQALQQQLFLRRTPAFVGFQQRLEGQLGYLSTTDRERVADDVESYLLTTLYSHWLSQQDSPAHPSTSFKASLVFQTGDEPTMARAWSDFYRTELEPGLVAEADTGIPFQHPLRGNLLFRKVISQFGSEADGVDTLKFDSIAKLRPEEQEGLMDAFVDLYQYKNTAEEGYVGPRLAHQLFYYFMMKDGGQFRMGSISKIFHTAMFSDLSQMLNRFMETGSLASITGKPNEVYEDQLLNRVKLHAGYIPLLQKTRLPRADSELAKKVEAYKMLTGYSMDGQPMNLRGKTRPSMLAFDMNPLIAAENENQKVPLINSLGLRGDVEGVAFPRTITYRDRVYELFRYYDTAGSQQKADAAGSELAKGYRAVYLQSVPLGVRAVSPVTTDPQPMEESRKLLRHWIQSPGGEPIRNYYRSVLGTDLVEVPTTPVPTVDAVLTDFVNHSGGAQGADEAWDLEGERLGIKSIHYREPGQGSVDSMTLRNKGRKATPLDEAIYARGKEVADTIDKFFGENVDRGYGHYRYRNYGQVYYSDAVFAISKGFGTRAGRTNVPLDRGTIYAIYGAILDKKPVYVFDQTAGNWNTWNPATRTWEPTVTPTLTKNFAGIGSRDLKESGRQAIRDVLTKTANTVGKPVEPKEVPVVEAPKMDEPKTTTVTYNYYGQKVDVLLDENNRAFDALLNQGAGETHTKFKARVQKVVDAYNENNGQNPQTAGQPETETASAKTPSGPVFTFTDGTVIETGFELGSQQGAALQAAVDAIKAGQTQFVLRGYAGTGKSTISKFIVQYFRQNKKSGFKPIMLGAPTHKARLILKLSMLRGGIRAESFTMAKILNKRKEDGQWVLGMNNKMPQNGILIMDESSMIARSDYDDLMMLARQKGSSIIFMGDPAQLPPVGQTTLSDALQFTGPQDGVELTEVKRISSENPQLGILTTIRQNLLNRAEKYPMYTQKASNGDGVYFTKNRNAFQQALERAFTSTSYQTDPLFAKVLSYTNSSVAAYNRLIRTVQGKTGEYAVGDILMGYNQSGENPEVQNGMDYQILESEYIQKEIRIPFLIDGQPAPKVSLSGYKVSLQPLFTPEDQALMRELGEDDLLKPSRVTILNPEDPDNIPLFRQLVAWKSFVDNRSVPWKFRQAASKDFDDFFSTYQMPQDLVSFRGQMTTMGMLRKQHPELFEKDATGMMPFEREPQKAVFEKNIDYGYAVTVHKSQGSTYSHTFVDYDNLENTQADRVIQSKGQPYLNEQNALKYVALSRNRQTVTALSQKAEMAPQPPLSDTDQQINDCSTPA</sequence>
<gene>
    <name evidence="2" type="ORF">GK108_12585</name>
</gene>
<dbReference type="Pfam" id="PF13604">
    <property type="entry name" value="AAA_30"/>
    <property type="match status" value="1"/>
</dbReference>
<organism evidence="2 3">
    <name type="scientific">Spirosoma terrae</name>
    <dbReference type="NCBI Taxonomy" id="1968276"/>
    <lineage>
        <taxon>Bacteria</taxon>
        <taxon>Pseudomonadati</taxon>
        <taxon>Bacteroidota</taxon>
        <taxon>Cytophagia</taxon>
        <taxon>Cytophagales</taxon>
        <taxon>Cytophagaceae</taxon>
        <taxon>Spirosoma</taxon>
    </lineage>
</organism>
<dbReference type="RefSeq" id="WP_163948270.1">
    <property type="nucleotide sequence ID" value="NZ_JAAFZH010000004.1"/>
</dbReference>
<feature type="compositionally biased region" description="Polar residues" evidence="1">
    <location>
        <begin position="3567"/>
        <end position="3581"/>
    </location>
</feature>
<name>A0A6L9L8M6_9BACT</name>